<comment type="caution">
    <text evidence="6">The sequence shown here is derived from an EMBL/GenBank/DDBJ whole genome shotgun (WGS) entry which is preliminary data.</text>
</comment>
<evidence type="ECO:0000256" key="2">
    <source>
        <dbReference type="ARBA" id="ARBA00022723"/>
    </source>
</evidence>
<keyword evidence="3" id="KW-0408">Iron</keyword>
<evidence type="ECO:0000259" key="5">
    <source>
        <dbReference type="PROSITE" id="PS51379"/>
    </source>
</evidence>
<sequence length="205" mass="22345">MTRFGMVIDTKRCFGCQTCAVACKTANNLPKGVRWNHIITSASSDVDCGGGTFPNIDMTYLPISCQHCAKPACVEVCPTGASYRSDEGVVLVNAEACIGCKACIAACPYDVRVLNEDEPAYYLDFALGDGAEPDHVGGTVDKCNFCYQRIMNDRKPACMELCPGHARFWGDLDDPESDASRALKDRETMHYLDSEGTDPTTLYLV</sequence>
<feature type="domain" description="4Fe-4S ferredoxin-type" evidence="5">
    <location>
        <begin position="88"/>
        <end position="117"/>
    </location>
</feature>
<organism evidence="6 7">
    <name type="scientific">Eggerthella hominis</name>
    <dbReference type="NCBI Taxonomy" id="2763043"/>
    <lineage>
        <taxon>Bacteria</taxon>
        <taxon>Bacillati</taxon>
        <taxon>Actinomycetota</taxon>
        <taxon>Coriobacteriia</taxon>
        <taxon>Eggerthellales</taxon>
        <taxon>Eggerthellaceae</taxon>
        <taxon>Eggerthella</taxon>
    </lineage>
</organism>
<dbReference type="RefSeq" id="WP_186938806.1">
    <property type="nucleotide sequence ID" value="NZ_JACOOA010000003.1"/>
</dbReference>
<dbReference type="Gene3D" id="3.30.70.20">
    <property type="match status" value="2"/>
</dbReference>
<name>A0ABR7BS39_9ACTN</name>
<feature type="domain" description="4Fe-4S ferredoxin-type" evidence="5">
    <location>
        <begin position="4"/>
        <end position="32"/>
    </location>
</feature>
<dbReference type="SUPFAM" id="SSF54862">
    <property type="entry name" value="4Fe-4S ferredoxins"/>
    <property type="match status" value="1"/>
</dbReference>
<dbReference type="PROSITE" id="PS51379">
    <property type="entry name" value="4FE4S_FER_2"/>
    <property type="match status" value="3"/>
</dbReference>
<feature type="domain" description="4Fe-4S ferredoxin-type" evidence="5">
    <location>
        <begin position="56"/>
        <end position="87"/>
    </location>
</feature>
<dbReference type="EMBL" id="JACOOA010000003">
    <property type="protein sequence ID" value="MBC5584433.1"/>
    <property type="molecule type" value="Genomic_DNA"/>
</dbReference>
<evidence type="ECO:0000313" key="6">
    <source>
        <dbReference type="EMBL" id="MBC5584433.1"/>
    </source>
</evidence>
<proteinExistence type="predicted"/>
<evidence type="ECO:0000256" key="3">
    <source>
        <dbReference type="ARBA" id="ARBA00023004"/>
    </source>
</evidence>
<keyword evidence="7" id="KW-1185">Reference proteome</keyword>
<dbReference type="Pfam" id="PF13247">
    <property type="entry name" value="Fer4_11"/>
    <property type="match status" value="2"/>
</dbReference>
<dbReference type="InterPro" id="IPR017896">
    <property type="entry name" value="4Fe4S_Fe-S-bd"/>
</dbReference>
<reference evidence="6 7" key="1">
    <citation type="submission" date="2020-08" db="EMBL/GenBank/DDBJ databases">
        <title>Genome public.</title>
        <authorList>
            <person name="Liu C."/>
            <person name="Sun Q."/>
        </authorList>
    </citation>
    <scope>NUCLEOTIDE SEQUENCE [LARGE SCALE GENOMIC DNA]</scope>
    <source>
        <strain evidence="6 7">NSJ-70</strain>
    </source>
</reference>
<gene>
    <name evidence="6" type="ORF">H8S61_09515</name>
</gene>
<keyword evidence="2" id="KW-0479">Metal-binding</keyword>
<dbReference type="Proteomes" id="UP000622448">
    <property type="component" value="Unassembled WGS sequence"/>
</dbReference>
<accession>A0ABR7BS39</accession>
<dbReference type="InterPro" id="IPR017900">
    <property type="entry name" value="4Fe4S_Fe_S_CS"/>
</dbReference>
<dbReference type="Pfam" id="PF12800">
    <property type="entry name" value="Fer4_4"/>
    <property type="match status" value="1"/>
</dbReference>
<dbReference type="PANTHER" id="PTHR43177">
    <property type="entry name" value="PROTEIN NRFC"/>
    <property type="match status" value="1"/>
</dbReference>
<protein>
    <submittedName>
        <fullName evidence="6">4Fe-4S dicluster domain-containing protein</fullName>
    </submittedName>
</protein>
<dbReference type="PROSITE" id="PS00198">
    <property type="entry name" value="4FE4S_FER_1"/>
    <property type="match status" value="1"/>
</dbReference>
<dbReference type="PANTHER" id="PTHR43177:SF3">
    <property type="entry name" value="PROTEIN NRFC HOMOLOG"/>
    <property type="match status" value="1"/>
</dbReference>
<evidence type="ECO:0000256" key="4">
    <source>
        <dbReference type="ARBA" id="ARBA00023014"/>
    </source>
</evidence>
<evidence type="ECO:0000256" key="1">
    <source>
        <dbReference type="ARBA" id="ARBA00022485"/>
    </source>
</evidence>
<dbReference type="InterPro" id="IPR050954">
    <property type="entry name" value="ET_IronSulfur_Cluster-Binding"/>
</dbReference>
<keyword evidence="4" id="KW-0411">Iron-sulfur</keyword>
<evidence type="ECO:0000313" key="7">
    <source>
        <dbReference type="Proteomes" id="UP000622448"/>
    </source>
</evidence>
<dbReference type="CDD" id="cd10551">
    <property type="entry name" value="PsrB"/>
    <property type="match status" value="1"/>
</dbReference>
<keyword evidence="1" id="KW-0004">4Fe-4S</keyword>